<reference evidence="2" key="1">
    <citation type="journal article" date="2015" name="Nature">
        <title>Complex archaea that bridge the gap between prokaryotes and eukaryotes.</title>
        <authorList>
            <person name="Spang A."/>
            <person name="Saw J.H."/>
            <person name="Jorgensen S.L."/>
            <person name="Zaremba-Niedzwiedzka K."/>
            <person name="Martijn J."/>
            <person name="Lind A.E."/>
            <person name="van Eijk R."/>
            <person name="Schleper C."/>
            <person name="Guy L."/>
            <person name="Ettema T.J."/>
        </authorList>
    </citation>
    <scope>NUCLEOTIDE SEQUENCE</scope>
</reference>
<dbReference type="EMBL" id="LAZR01002946">
    <property type="protein sequence ID" value="KKN23712.1"/>
    <property type="molecule type" value="Genomic_DNA"/>
</dbReference>
<dbReference type="AlphaFoldDB" id="A0A0F9PGT6"/>
<gene>
    <name evidence="2" type="ORF">LCGC14_0902130</name>
</gene>
<keyword evidence="1" id="KW-0472">Membrane</keyword>
<comment type="caution">
    <text evidence="2">The sequence shown here is derived from an EMBL/GenBank/DDBJ whole genome shotgun (WGS) entry which is preliminary data.</text>
</comment>
<evidence type="ECO:0000313" key="2">
    <source>
        <dbReference type="EMBL" id="KKN23712.1"/>
    </source>
</evidence>
<keyword evidence="1" id="KW-1133">Transmembrane helix</keyword>
<feature type="transmembrane region" description="Helical" evidence="1">
    <location>
        <begin position="37"/>
        <end position="54"/>
    </location>
</feature>
<proteinExistence type="predicted"/>
<feature type="transmembrane region" description="Helical" evidence="1">
    <location>
        <begin position="12"/>
        <end position="31"/>
    </location>
</feature>
<evidence type="ECO:0000256" key="1">
    <source>
        <dbReference type="SAM" id="Phobius"/>
    </source>
</evidence>
<accession>A0A0F9PGT6</accession>
<name>A0A0F9PGT6_9ZZZZ</name>
<organism evidence="2">
    <name type="scientific">marine sediment metagenome</name>
    <dbReference type="NCBI Taxonomy" id="412755"/>
    <lineage>
        <taxon>unclassified sequences</taxon>
        <taxon>metagenomes</taxon>
        <taxon>ecological metagenomes</taxon>
    </lineage>
</organism>
<sequence>MSEQKEKRRRSMWVSIAAILAITILETIALLKGVNGTMFGISMAAIGGAAGFSVKKILSPK</sequence>
<keyword evidence="1" id="KW-0812">Transmembrane</keyword>
<protein>
    <submittedName>
        <fullName evidence="2">Uncharacterized protein</fullName>
    </submittedName>
</protein>